<evidence type="ECO:0000313" key="2">
    <source>
        <dbReference type="Proteomes" id="UP001501476"/>
    </source>
</evidence>
<sequence>MTQQINPKGSMLTLHSRLIFSVFIMLSSLFLSSCFSWGGEEKDVDMTPRYYALDVDRTDIASDFPAERVLLLKPVRVVPHFRSKTLIFRIGENEYKAIEPHQFLVDPEVMFTNIVKRWLQKSGQFSHVVTDDSIPADFVMDAAVTAFYGEKRPAYSPQSVIEMQFFMSPADNPEKLLFQTGLRVDVDIEQATPSHVVTGWKQGTEELLTTLEQDLSAYFSKVDAR</sequence>
<accession>A0ABN0THB0</accession>
<dbReference type="Gene3D" id="3.40.50.10610">
    <property type="entry name" value="ABC-type transport auxiliary lipoprotein component"/>
    <property type="match status" value="1"/>
</dbReference>
<keyword evidence="2" id="KW-1185">Reference proteome</keyword>
<proteinExistence type="predicted"/>
<name>A0ABN0THB0_9GAMM</name>
<reference evidence="1 2" key="1">
    <citation type="journal article" date="2019" name="Int. J. Syst. Evol. Microbiol.">
        <title>The Global Catalogue of Microorganisms (GCM) 10K type strain sequencing project: providing services to taxonomists for standard genome sequencing and annotation.</title>
        <authorList>
            <consortium name="The Broad Institute Genomics Platform"/>
            <consortium name="The Broad Institute Genome Sequencing Center for Infectious Disease"/>
            <person name="Wu L."/>
            <person name="Ma J."/>
        </authorList>
    </citation>
    <scope>NUCLEOTIDE SEQUENCE [LARGE SCALE GENOMIC DNA]</scope>
    <source>
        <strain evidence="1 2">JCM 6886</strain>
    </source>
</reference>
<evidence type="ECO:0008006" key="3">
    <source>
        <dbReference type="Google" id="ProtNLM"/>
    </source>
</evidence>
<protein>
    <recommendedName>
        <fullName evidence="3">ABC transporter</fullName>
    </recommendedName>
</protein>
<gene>
    <name evidence="1" type="ORF">GCM10008964_11430</name>
</gene>
<dbReference type="EMBL" id="BAAADG010000004">
    <property type="protein sequence ID" value="GAA0221672.1"/>
    <property type="molecule type" value="Genomic_DNA"/>
</dbReference>
<dbReference type="SUPFAM" id="SSF159594">
    <property type="entry name" value="XCC0632-like"/>
    <property type="match status" value="1"/>
</dbReference>
<dbReference type="Proteomes" id="UP001501476">
    <property type="component" value="Unassembled WGS sequence"/>
</dbReference>
<organism evidence="1 2">
    <name type="scientific">Methylophaga marina</name>
    <dbReference type="NCBI Taxonomy" id="45495"/>
    <lineage>
        <taxon>Bacteria</taxon>
        <taxon>Pseudomonadati</taxon>
        <taxon>Pseudomonadota</taxon>
        <taxon>Gammaproteobacteria</taxon>
        <taxon>Thiotrichales</taxon>
        <taxon>Piscirickettsiaceae</taxon>
        <taxon>Methylophaga</taxon>
    </lineage>
</organism>
<evidence type="ECO:0000313" key="1">
    <source>
        <dbReference type="EMBL" id="GAA0221672.1"/>
    </source>
</evidence>
<comment type="caution">
    <text evidence="1">The sequence shown here is derived from an EMBL/GenBank/DDBJ whole genome shotgun (WGS) entry which is preliminary data.</text>
</comment>